<dbReference type="EMBL" id="KV417918">
    <property type="protein sequence ID" value="KZP04484.1"/>
    <property type="molecule type" value="Genomic_DNA"/>
</dbReference>
<name>A0A167UZT7_9AGAM</name>
<accession>A0A167UZT7</accession>
<dbReference type="Proteomes" id="UP000076532">
    <property type="component" value="Unassembled WGS sequence"/>
</dbReference>
<keyword evidence="2" id="KW-1185">Reference proteome</keyword>
<proteinExistence type="predicted"/>
<gene>
    <name evidence="1" type="ORF">FIBSPDRAFT_1054644</name>
</gene>
<evidence type="ECO:0000313" key="2">
    <source>
        <dbReference type="Proteomes" id="UP000076532"/>
    </source>
</evidence>
<protein>
    <submittedName>
        <fullName evidence="1">Uncharacterized protein</fullName>
    </submittedName>
</protein>
<evidence type="ECO:0000313" key="1">
    <source>
        <dbReference type="EMBL" id="KZP04484.1"/>
    </source>
</evidence>
<organism evidence="1 2">
    <name type="scientific">Athelia psychrophila</name>
    <dbReference type="NCBI Taxonomy" id="1759441"/>
    <lineage>
        <taxon>Eukaryota</taxon>
        <taxon>Fungi</taxon>
        <taxon>Dikarya</taxon>
        <taxon>Basidiomycota</taxon>
        <taxon>Agaricomycotina</taxon>
        <taxon>Agaricomycetes</taxon>
        <taxon>Agaricomycetidae</taxon>
        <taxon>Atheliales</taxon>
        <taxon>Atheliaceae</taxon>
        <taxon>Athelia</taxon>
    </lineage>
</organism>
<dbReference type="AlphaFoldDB" id="A0A167UZT7"/>
<sequence>MSNRFRHNLLFQKRVPQQHEAYIGGTVTYIDIAVSACFNHIRAPVLRVTDEATAVAIAVQRGHLAGLQCHMYVYRGDARWRSMRTALWIDLVSRNFRVYGFSHPYRSVSPGALISIRLLPGARPFQDSWLHITF</sequence>
<reference evidence="1 2" key="1">
    <citation type="journal article" date="2016" name="Mol. Biol. Evol.">
        <title>Comparative Genomics of Early-Diverging Mushroom-Forming Fungi Provides Insights into the Origins of Lignocellulose Decay Capabilities.</title>
        <authorList>
            <person name="Nagy L.G."/>
            <person name="Riley R."/>
            <person name="Tritt A."/>
            <person name="Adam C."/>
            <person name="Daum C."/>
            <person name="Floudas D."/>
            <person name="Sun H."/>
            <person name="Yadav J.S."/>
            <person name="Pangilinan J."/>
            <person name="Larsson K.H."/>
            <person name="Matsuura K."/>
            <person name="Barry K."/>
            <person name="Labutti K."/>
            <person name="Kuo R."/>
            <person name="Ohm R.A."/>
            <person name="Bhattacharya S.S."/>
            <person name="Shirouzu T."/>
            <person name="Yoshinaga Y."/>
            <person name="Martin F.M."/>
            <person name="Grigoriev I.V."/>
            <person name="Hibbett D.S."/>
        </authorList>
    </citation>
    <scope>NUCLEOTIDE SEQUENCE [LARGE SCALE GENOMIC DNA]</scope>
    <source>
        <strain evidence="1 2">CBS 109695</strain>
    </source>
</reference>